<comment type="subcellular location">
    <subcellularLocation>
        <location evidence="2">Cell membrane</location>
        <topology evidence="2">Lipid-anchor</topology>
    </subcellularLocation>
</comment>
<evidence type="ECO:0000256" key="2">
    <source>
        <dbReference type="RuleBase" id="RU362097"/>
    </source>
</evidence>
<keyword evidence="2" id="KW-0472">Membrane</keyword>
<protein>
    <submittedName>
        <fullName evidence="3">Efflux transporter outer membrane subunit</fullName>
    </submittedName>
</protein>
<dbReference type="Gene3D" id="2.20.200.10">
    <property type="entry name" value="Outer membrane efflux proteins (OEP)"/>
    <property type="match status" value="1"/>
</dbReference>
<keyword evidence="2" id="KW-0812">Transmembrane</keyword>
<accession>A0ABW9VJ98</accession>
<name>A0ABW9VJ98_9BURK</name>
<comment type="similarity">
    <text evidence="1 2">Belongs to the outer membrane factor (OMF) (TC 1.B.17) family.</text>
</comment>
<dbReference type="PROSITE" id="PS51257">
    <property type="entry name" value="PROKAR_LIPOPROTEIN"/>
    <property type="match status" value="1"/>
</dbReference>
<dbReference type="NCBIfam" id="TIGR01845">
    <property type="entry name" value="outer_NodT"/>
    <property type="match status" value="1"/>
</dbReference>
<keyword evidence="4" id="KW-1185">Reference proteome</keyword>
<keyword evidence="2" id="KW-0732">Signal</keyword>
<dbReference type="PANTHER" id="PTHR30203:SF29">
    <property type="entry name" value="PROTEIN CYAE"/>
    <property type="match status" value="1"/>
</dbReference>
<dbReference type="Proteomes" id="UP000478090">
    <property type="component" value="Unassembled WGS sequence"/>
</dbReference>
<reference evidence="3 4" key="1">
    <citation type="submission" date="2019-12" db="EMBL/GenBank/DDBJ databases">
        <title>Novel species isolated from a subtropical stream in China.</title>
        <authorList>
            <person name="Lu H."/>
        </authorList>
    </citation>
    <scope>NUCLEOTIDE SEQUENCE [LARGE SCALE GENOMIC DNA]</scope>
    <source>
        <strain evidence="3 4">CY13W</strain>
    </source>
</reference>
<dbReference type="Gene3D" id="1.20.1600.10">
    <property type="entry name" value="Outer membrane efflux proteins (OEP)"/>
    <property type="match status" value="1"/>
</dbReference>
<organism evidence="3 4">
    <name type="scientific">Duganella qianjiadongensis</name>
    <dbReference type="NCBI Taxonomy" id="2692176"/>
    <lineage>
        <taxon>Bacteria</taxon>
        <taxon>Pseudomonadati</taxon>
        <taxon>Pseudomonadota</taxon>
        <taxon>Betaproteobacteria</taxon>
        <taxon>Burkholderiales</taxon>
        <taxon>Oxalobacteraceae</taxon>
        <taxon>Telluria group</taxon>
        <taxon>Duganella</taxon>
    </lineage>
</organism>
<evidence type="ECO:0000313" key="4">
    <source>
        <dbReference type="Proteomes" id="UP000478090"/>
    </source>
</evidence>
<sequence length="480" mass="49895">MKLLQRAGALAAVATLSACATQTPAPHVTADLPQQWQAPLPHQGNQTELANWWRAQSDTLLVQLIEAAQTASPDIAAAASRIAQSRAERVAAGAALAPTLDAASSISRANQQSTLPMGTVSQAALQASWEIDLFGANRAARNAAQDRYDSARAGWHDARVSVAAEVANQYYGLRACEQLLTVAQQDAASRADTARLTELSAQAGFQSPASLALARASAADGSSRAIAQRAACDVDVKVLAALTAIAEPELRRQLAAGSASSSATASASVVAAAPSMAIAALPASTLSQRPDVFSAERAVSAASADVGTAQAARYPRLTLSGSVGVANFRAGGDNTKTDTWTIGPLAMTLPIFDSGRRSANVEAAQARYDSAVSSYRATVRQAVSEVEQALVNLDASAARSSDAQSALQGYRINFGAVEQRYQNGLASLFELEDARRTRLAAEQSVISLQRERSAAWVALYRAAGGGWTAPTNRPATASTH</sequence>
<dbReference type="EMBL" id="WWCM01000002">
    <property type="protein sequence ID" value="MYM38619.1"/>
    <property type="molecule type" value="Genomic_DNA"/>
</dbReference>
<dbReference type="RefSeq" id="WP_161038004.1">
    <property type="nucleotide sequence ID" value="NZ_WWCM01000002.1"/>
</dbReference>
<dbReference type="SUPFAM" id="SSF56954">
    <property type="entry name" value="Outer membrane efflux proteins (OEP)"/>
    <property type="match status" value="1"/>
</dbReference>
<dbReference type="Pfam" id="PF02321">
    <property type="entry name" value="OEP"/>
    <property type="match status" value="2"/>
</dbReference>
<keyword evidence="2" id="KW-1134">Transmembrane beta strand</keyword>
<comment type="caution">
    <text evidence="3">The sequence shown here is derived from an EMBL/GenBank/DDBJ whole genome shotgun (WGS) entry which is preliminary data.</text>
</comment>
<dbReference type="InterPro" id="IPR003423">
    <property type="entry name" value="OMP_efflux"/>
</dbReference>
<evidence type="ECO:0000313" key="3">
    <source>
        <dbReference type="EMBL" id="MYM38619.1"/>
    </source>
</evidence>
<feature type="chain" id="PRO_5044987946" evidence="2">
    <location>
        <begin position="21"/>
        <end position="480"/>
    </location>
</feature>
<gene>
    <name evidence="3" type="ORF">GTP27_04680</name>
</gene>
<feature type="signal peptide" evidence="2">
    <location>
        <begin position="1"/>
        <end position="20"/>
    </location>
</feature>
<dbReference type="InterPro" id="IPR010131">
    <property type="entry name" value="MdtP/NodT-like"/>
</dbReference>
<evidence type="ECO:0000256" key="1">
    <source>
        <dbReference type="ARBA" id="ARBA00007613"/>
    </source>
</evidence>
<keyword evidence="2" id="KW-0449">Lipoprotein</keyword>
<proteinExistence type="inferred from homology"/>
<keyword evidence="2" id="KW-0564">Palmitate</keyword>
<dbReference type="PANTHER" id="PTHR30203">
    <property type="entry name" value="OUTER MEMBRANE CATION EFFLUX PROTEIN"/>
    <property type="match status" value="1"/>
</dbReference>